<organism evidence="7 8">
    <name type="scientific">Elysia marginata</name>
    <dbReference type="NCBI Taxonomy" id="1093978"/>
    <lineage>
        <taxon>Eukaryota</taxon>
        <taxon>Metazoa</taxon>
        <taxon>Spiralia</taxon>
        <taxon>Lophotrochozoa</taxon>
        <taxon>Mollusca</taxon>
        <taxon>Gastropoda</taxon>
        <taxon>Heterobranchia</taxon>
        <taxon>Euthyneura</taxon>
        <taxon>Panpulmonata</taxon>
        <taxon>Sacoglossa</taxon>
        <taxon>Placobranchoidea</taxon>
        <taxon>Plakobranchidae</taxon>
        <taxon>Elysia</taxon>
    </lineage>
</organism>
<feature type="compositionally biased region" description="Basic and acidic residues" evidence="5">
    <location>
        <begin position="1"/>
        <end position="10"/>
    </location>
</feature>
<dbReference type="SUPFAM" id="SSF103473">
    <property type="entry name" value="MFS general substrate transporter"/>
    <property type="match status" value="1"/>
</dbReference>
<dbReference type="InterPro" id="IPR036259">
    <property type="entry name" value="MFS_trans_sf"/>
</dbReference>
<comment type="subcellular location">
    <subcellularLocation>
        <location evidence="1">Membrane</location>
        <topology evidence="1">Multi-pass membrane protein</topology>
    </subcellularLocation>
</comment>
<evidence type="ECO:0000256" key="4">
    <source>
        <dbReference type="ARBA" id="ARBA00023136"/>
    </source>
</evidence>
<feature type="transmembrane region" description="Helical" evidence="6">
    <location>
        <begin position="207"/>
        <end position="227"/>
    </location>
</feature>
<evidence type="ECO:0000256" key="6">
    <source>
        <dbReference type="SAM" id="Phobius"/>
    </source>
</evidence>
<comment type="caution">
    <text evidence="7">The sequence shown here is derived from an EMBL/GenBank/DDBJ whole genome shotgun (WGS) entry which is preliminary data.</text>
</comment>
<reference evidence="7 8" key="1">
    <citation type="journal article" date="2021" name="Elife">
        <title>Chloroplast acquisition without the gene transfer in kleptoplastic sea slugs, Plakobranchus ocellatus.</title>
        <authorList>
            <person name="Maeda T."/>
            <person name="Takahashi S."/>
            <person name="Yoshida T."/>
            <person name="Shimamura S."/>
            <person name="Takaki Y."/>
            <person name="Nagai Y."/>
            <person name="Toyoda A."/>
            <person name="Suzuki Y."/>
            <person name="Arimoto A."/>
            <person name="Ishii H."/>
            <person name="Satoh N."/>
            <person name="Nishiyama T."/>
            <person name="Hasebe M."/>
            <person name="Maruyama T."/>
            <person name="Minagawa J."/>
            <person name="Obokata J."/>
            <person name="Shigenobu S."/>
        </authorList>
    </citation>
    <scope>NUCLEOTIDE SEQUENCE [LARGE SCALE GENOMIC DNA]</scope>
</reference>
<dbReference type="PANTHER" id="PTHR10924">
    <property type="entry name" value="MAJOR FACILITATOR SUPERFAMILY PROTEIN-RELATED"/>
    <property type="match status" value="1"/>
</dbReference>
<keyword evidence="2 6" id="KW-0812">Transmembrane</keyword>
<dbReference type="GO" id="GO:0016020">
    <property type="term" value="C:membrane"/>
    <property type="evidence" value="ECO:0007669"/>
    <property type="project" value="UniProtKB-SubCell"/>
</dbReference>
<dbReference type="Proteomes" id="UP000762676">
    <property type="component" value="Unassembled WGS sequence"/>
</dbReference>
<keyword evidence="3 6" id="KW-1133">Transmembrane helix</keyword>
<sequence length="230" mass="25438">MSRLDGERTHLLSNENGGQGGRSQQMDDDLLNKDIYYDSFPRTGSPDDEDNNYLGEENSSIQSTGNESKDPGPMKTYKRRWYILIMYSLFALAQNGLWNTWGPISASSEEAFGWHDSTIAWLNNWGPISYILLGLFFPWLLQVKVVFEKATSKQTSAPTKQAFPAFYFSFYTSLMHAGHFCIGASGPVAMGAIPALSAIWFPPQERVTATALGTSIGMFGVALSFVLGGF</sequence>
<evidence type="ECO:0000313" key="8">
    <source>
        <dbReference type="Proteomes" id="UP000762676"/>
    </source>
</evidence>
<gene>
    <name evidence="7" type="ORF">ElyMa_002264500</name>
</gene>
<accession>A0AAV4FZF8</accession>
<dbReference type="AlphaFoldDB" id="A0AAV4FZF8"/>
<evidence type="ECO:0000256" key="3">
    <source>
        <dbReference type="ARBA" id="ARBA00022989"/>
    </source>
</evidence>
<evidence type="ECO:0000313" key="7">
    <source>
        <dbReference type="EMBL" id="GFR78514.1"/>
    </source>
</evidence>
<name>A0AAV4FZF8_9GAST</name>
<protein>
    <submittedName>
        <fullName evidence="7">Disrupted in renal carcinoma protein 2-like protein</fullName>
    </submittedName>
</protein>
<feature type="region of interest" description="Disordered" evidence="5">
    <location>
        <begin position="1"/>
        <end position="72"/>
    </location>
</feature>
<feature type="transmembrane region" description="Helical" evidence="6">
    <location>
        <begin position="168"/>
        <end position="201"/>
    </location>
</feature>
<feature type="transmembrane region" description="Helical" evidence="6">
    <location>
        <begin position="81"/>
        <end position="98"/>
    </location>
</feature>
<feature type="compositionally biased region" description="Polar residues" evidence="5">
    <location>
        <begin position="57"/>
        <end position="66"/>
    </location>
</feature>
<dbReference type="EMBL" id="BMAT01004701">
    <property type="protein sequence ID" value="GFR78514.1"/>
    <property type="molecule type" value="Genomic_DNA"/>
</dbReference>
<keyword evidence="4 6" id="KW-0472">Membrane</keyword>
<dbReference type="PANTHER" id="PTHR10924:SF27">
    <property type="entry name" value="SOLUTE CARRIER FAMILY 49 MEMBER 4"/>
    <property type="match status" value="1"/>
</dbReference>
<evidence type="ECO:0000256" key="5">
    <source>
        <dbReference type="SAM" id="MobiDB-lite"/>
    </source>
</evidence>
<evidence type="ECO:0000256" key="1">
    <source>
        <dbReference type="ARBA" id="ARBA00004141"/>
    </source>
</evidence>
<proteinExistence type="predicted"/>
<evidence type="ECO:0000256" key="2">
    <source>
        <dbReference type="ARBA" id="ARBA00022692"/>
    </source>
</evidence>
<dbReference type="InterPro" id="IPR049680">
    <property type="entry name" value="FLVCR1-2_SLC49-like"/>
</dbReference>
<keyword evidence="8" id="KW-1185">Reference proteome</keyword>
<feature type="transmembrane region" description="Helical" evidence="6">
    <location>
        <begin position="128"/>
        <end position="147"/>
    </location>
</feature>